<keyword evidence="3" id="KW-1185">Reference proteome</keyword>
<feature type="region of interest" description="Disordered" evidence="1">
    <location>
        <begin position="160"/>
        <end position="180"/>
    </location>
</feature>
<dbReference type="AlphaFoldDB" id="A0A5C3KVR0"/>
<protein>
    <submittedName>
        <fullName evidence="2">Uncharacterized protein</fullName>
    </submittedName>
</protein>
<dbReference type="OrthoDB" id="2976199at2759"/>
<feature type="region of interest" description="Disordered" evidence="1">
    <location>
        <begin position="279"/>
        <end position="301"/>
    </location>
</feature>
<reference evidence="2 3" key="1">
    <citation type="journal article" date="2019" name="Nat. Ecol. Evol.">
        <title>Megaphylogeny resolves global patterns of mushroom evolution.</title>
        <authorList>
            <person name="Varga T."/>
            <person name="Krizsan K."/>
            <person name="Foldi C."/>
            <person name="Dima B."/>
            <person name="Sanchez-Garcia M."/>
            <person name="Sanchez-Ramirez S."/>
            <person name="Szollosi G.J."/>
            <person name="Szarkandi J.G."/>
            <person name="Papp V."/>
            <person name="Albert L."/>
            <person name="Andreopoulos W."/>
            <person name="Angelini C."/>
            <person name="Antonin V."/>
            <person name="Barry K.W."/>
            <person name="Bougher N.L."/>
            <person name="Buchanan P."/>
            <person name="Buyck B."/>
            <person name="Bense V."/>
            <person name="Catcheside P."/>
            <person name="Chovatia M."/>
            <person name="Cooper J."/>
            <person name="Damon W."/>
            <person name="Desjardin D."/>
            <person name="Finy P."/>
            <person name="Geml J."/>
            <person name="Haridas S."/>
            <person name="Hughes K."/>
            <person name="Justo A."/>
            <person name="Karasinski D."/>
            <person name="Kautmanova I."/>
            <person name="Kiss B."/>
            <person name="Kocsube S."/>
            <person name="Kotiranta H."/>
            <person name="LaButti K.M."/>
            <person name="Lechner B.E."/>
            <person name="Liimatainen K."/>
            <person name="Lipzen A."/>
            <person name="Lukacs Z."/>
            <person name="Mihaltcheva S."/>
            <person name="Morgado L.N."/>
            <person name="Niskanen T."/>
            <person name="Noordeloos M.E."/>
            <person name="Ohm R.A."/>
            <person name="Ortiz-Santana B."/>
            <person name="Ovrebo C."/>
            <person name="Racz N."/>
            <person name="Riley R."/>
            <person name="Savchenko A."/>
            <person name="Shiryaev A."/>
            <person name="Soop K."/>
            <person name="Spirin V."/>
            <person name="Szebenyi C."/>
            <person name="Tomsovsky M."/>
            <person name="Tulloss R.E."/>
            <person name="Uehling J."/>
            <person name="Grigoriev I.V."/>
            <person name="Vagvolgyi C."/>
            <person name="Papp T."/>
            <person name="Martin F.M."/>
            <person name="Miettinen O."/>
            <person name="Hibbett D.S."/>
            <person name="Nagy L.G."/>
        </authorList>
    </citation>
    <scope>NUCLEOTIDE SEQUENCE [LARGE SCALE GENOMIC DNA]</scope>
    <source>
        <strain evidence="2 3">CBS 121175</strain>
    </source>
</reference>
<name>A0A5C3KVR0_COPMA</name>
<dbReference type="EMBL" id="ML210199">
    <property type="protein sequence ID" value="TFK24512.1"/>
    <property type="molecule type" value="Genomic_DNA"/>
</dbReference>
<dbReference type="Proteomes" id="UP000307440">
    <property type="component" value="Unassembled WGS sequence"/>
</dbReference>
<dbReference type="STRING" id="230819.A0A5C3KVR0"/>
<accession>A0A5C3KVR0</accession>
<gene>
    <name evidence="2" type="ORF">FA15DRAFT_704493</name>
</gene>
<organism evidence="2 3">
    <name type="scientific">Coprinopsis marcescibilis</name>
    <name type="common">Agaric fungus</name>
    <name type="synonym">Psathyrella marcescibilis</name>
    <dbReference type="NCBI Taxonomy" id="230819"/>
    <lineage>
        <taxon>Eukaryota</taxon>
        <taxon>Fungi</taxon>
        <taxon>Dikarya</taxon>
        <taxon>Basidiomycota</taxon>
        <taxon>Agaricomycotina</taxon>
        <taxon>Agaricomycetes</taxon>
        <taxon>Agaricomycetidae</taxon>
        <taxon>Agaricales</taxon>
        <taxon>Agaricineae</taxon>
        <taxon>Psathyrellaceae</taxon>
        <taxon>Coprinopsis</taxon>
    </lineage>
</organism>
<evidence type="ECO:0000313" key="3">
    <source>
        <dbReference type="Proteomes" id="UP000307440"/>
    </source>
</evidence>
<proteinExistence type="predicted"/>
<sequence length="301" mass="33117">MTEYDYSPAAWQAHLAKQTKIDEWRRHNALHQPVNPFIQSHTINDSDFYKKRRKKKKSKKGKGHESEDEWEYEPYEGPDRPPTPPASAPVSYPGYPGGFAPLAQYGGGLAVPQQQPAYQYQYQYPQQQQAPQGQPFHLVNSNTGALVPVWTGSCWVYQQQGTSSGSSDRKHRRKRSSPAALSLPMANGSAQMISYYQQQPQPQSFTGQPVRQPYSASLPAMSGLYIPSTQTSPASGAYTLPQPYSAGVYQMPVAQIGGVAIQQPQSAGAYGTVIMASNSSKKHRGSDGGSSFFGKLRRGKL</sequence>
<evidence type="ECO:0000256" key="1">
    <source>
        <dbReference type="SAM" id="MobiDB-lite"/>
    </source>
</evidence>
<feature type="compositionally biased region" description="Acidic residues" evidence="1">
    <location>
        <begin position="66"/>
        <end position="76"/>
    </location>
</feature>
<feature type="region of interest" description="Disordered" evidence="1">
    <location>
        <begin position="32"/>
        <end position="92"/>
    </location>
</feature>
<feature type="compositionally biased region" description="Basic residues" evidence="1">
    <location>
        <begin position="50"/>
        <end position="62"/>
    </location>
</feature>
<evidence type="ECO:0000313" key="2">
    <source>
        <dbReference type="EMBL" id="TFK24512.1"/>
    </source>
</evidence>